<dbReference type="PROSITE" id="PS50005">
    <property type="entry name" value="TPR"/>
    <property type="match status" value="1"/>
</dbReference>
<keyword evidence="3" id="KW-0732">Signal</keyword>
<evidence type="ECO:0000313" key="9">
    <source>
        <dbReference type="EMBL" id="MBB6501659.1"/>
    </source>
</evidence>
<dbReference type="Gene3D" id="1.25.40.390">
    <property type="match status" value="1"/>
</dbReference>
<dbReference type="InterPro" id="IPR033985">
    <property type="entry name" value="SusD-like_N"/>
</dbReference>
<evidence type="ECO:0000259" key="8">
    <source>
        <dbReference type="Pfam" id="PF14322"/>
    </source>
</evidence>
<gene>
    <name evidence="9" type="ORF">HDF25_003834</name>
</gene>
<keyword evidence="5" id="KW-0998">Cell outer membrane</keyword>
<evidence type="ECO:0000256" key="1">
    <source>
        <dbReference type="ARBA" id="ARBA00004442"/>
    </source>
</evidence>
<accession>A0A7X0J5T5</accession>
<dbReference type="InterPro" id="IPR012944">
    <property type="entry name" value="SusD_RagB_dom"/>
</dbReference>
<dbReference type="EMBL" id="JACHCC010000010">
    <property type="protein sequence ID" value="MBB6501659.1"/>
    <property type="molecule type" value="Genomic_DNA"/>
</dbReference>
<dbReference type="InterPro" id="IPR011990">
    <property type="entry name" value="TPR-like_helical_dom_sf"/>
</dbReference>
<evidence type="ECO:0000256" key="3">
    <source>
        <dbReference type="ARBA" id="ARBA00022729"/>
    </source>
</evidence>
<name>A0A7X0J5T5_9SPHI</name>
<sequence>MNLKIKSIQNLRTKLVILSLVTISTLFNLSCQKYVDIDRGNTRNIVQTANDCQLLLDNYTVINTGYPSDGEASSDDYYLTNAGYLLSALAPTDRDLYIWSTTAIRPGAQPQWESSYQVVFQANLMLETINKIKSGNTDPAATPTLLNTLTGSALFLRSFAFWQVAQLYAKPYLAATSGQDPGIPIRLSSDINVQSQRGTVSGTYNQIIQDLKQAISLLPATSIVATRPNQASAYALLARVYLSMEDYPDALTNADAALKISNQLINFNTLNANSNTPFSPRFNKEVIFHAIMAPDPGINPGSAFSNVAKIDSNLYASYQANDLRQKIFFKQNSGTDIGTHRFTGNYEPVTSATFFDGLAVDELYLIRAECYARASNTISAMNDLNTLLTTRWKTGTYVNMTAASADQALALILAERRKELLMRGVRWSDLRRLNRDTRFAKTLTRTIQGTVYTLPPNDPRYTLLIPQEVILNSPITQNTH</sequence>
<evidence type="ECO:0000256" key="2">
    <source>
        <dbReference type="ARBA" id="ARBA00006275"/>
    </source>
</evidence>
<dbReference type="SUPFAM" id="SSF48452">
    <property type="entry name" value="TPR-like"/>
    <property type="match status" value="1"/>
</dbReference>
<evidence type="ECO:0000259" key="7">
    <source>
        <dbReference type="Pfam" id="PF07980"/>
    </source>
</evidence>
<organism evidence="9 10">
    <name type="scientific">Pedobacter cryoconitis</name>
    <dbReference type="NCBI Taxonomy" id="188932"/>
    <lineage>
        <taxon>Bacteria</taxon>
        <taxon>Pseudomonadati</taxon>
        <taxon>Bacteroidota</taxon>
        <taxon>Sphingobacteriia</taxon>
        <taxon>Sphingobacteriales</taxon>
        <taxon>Sphingobacteriaceae</taxon>
        <taxon>Pedobacter</taxon>
    </lineage>
</organism>
<evidence type="ECO:0000256" key="4">
    <source>
        <dbReference type="ARBA" id="ARBA00023136"/>
    </source>
</evidence>
<comment type="similarity">
    <text evidence="2">Belongs to the SusD family.</text>
</comment>
<evidence type="ECO:0000256" key="5">
    <source>
        <dbReference type="ARBA" id="ARBA00023237"/>
    </source>
</evidence>
<feature type="repeat" description="TPR" evidence="6">
    <location>
        <begin position="231"/>
        <end position="264"/>
    </location>
</feature>
<evidence type="ECO:0000256" key="6">
    <source>
        <dbReference type="PROSITE-ProRule" id="PRU00339"/>
    </source>
</evidence>
<dbReference type="Pfam" id="PF07980">
    <property type="entry name" value="SusD_RagB"/>
    <property type="match status" value="1"/>
</dbReference>
<dbReference type="GO" id="GO:0009279">
    <property type="term" value="C:cell outer membrane"/>
    <property type="evidence" value="ECO:0007669"/>
    <property type="project" value="UniProtKB-SubCell"/>
</dbReference>
<keyword evidence="4" id="KW-0472">Membrane</keyword>
<feature type="domain" description="RagB/SusD" evidence="7">
    <location>
        <begin position="362"/>
        <end position="439"/>
    </location>
</feature>
<dbReference type="AlphaFoldDB" id="A0A7X0J5T5"/>
<evidence type="ECO:0000313" key="10">
    <source>
        <dbReference type="Proteomes" id="UP000521017"/>
    </source>
</evidence>
<comment type="subcellular location">
    <subcellularLocation>
        <location evidence="1">Cell outer membrane</location>
    </subcellularLocation>
</comment>
<dbReference type="Proteomes" id="UP000521017">
    <property type="component" value="Unassembled WGS sequence"/>
</dbReference>
<protein>
    <submittedName>
        <fullName evidence="9">Tetratricopeptide (TPR) repeat protein</fullName>
    </submittedName>
</protein>
<reference evidence="9 10" key="1">
    <citation type="submission" date="2020-08" db="EMBL/GenBank/DDBJ databases">
        <title>Genomic Encyclopedia of Type Strains, Phase IV (KMG-V): Genome sequencing to study the core and pangenomes of soil and plant-associated prokaryotes.</title>
        <authorList>
            <person name="Whitman W."/>
        </authorList>
    </citation>
    <scope>NUCLEOTIDE SEQUENCE [LARGE SCALE GENOMIC DNA]</scope>
    <source>
        <strain evidence="9 10">M2T3</strain>
    </source>
</reference>
<feature type="domain" description="SusD-like N-terminal" evidence="8">
    <location>
        <begin position="102"/>
        <end position="242"/>
    </location>
</feature>
<dbReference type="Pfam" id="PF14322">
    <property type="entry name" value="SusD-like_3"/>
    <property type="match status" value="1"/>
</dbReference>
<dbReference type="InterPro" id="IPR019734">
    <property type="entry name" value="TPR_rpt"/>
</dbReference>
<comment type="caution">
    <text evidence="9">The sequence shown here is derived from an EMBL/GenBank/DDBJ whole genome shotgun (WGS) entry which is preliminary data.</text>
</comment>
<keyword evidence="6" id="KW-0802">TPR repeat</keyword>
<dbReference type="RefSeq" id="WP_184627617.1">
    <property type="nucleotide sequence ID" value="NZ_JACHCC010000010.1"/>
</dbReference>
<proteinExistence type="inferred from homology"/>